<dbReference type="InterPro" id="IPR015300">
    <property type="entry name" value="DNA-bd_pseudobarrel_sf"/>
</dbReference>
<dbReference type="InterPro" id="IPR003340">
    <property type="entry name" value="B3_DNA-bd"/>
</dbReference>
<dbReference type="STRING" id="4081.A0A3Q7FJ13"/>
<dbReference type="PROSITE" id="PS50863">
    <property type="entry name" value="B3"/>
    <property type="match status" value="2"/>
</dbReference>
<dbReference type="PaxDb" id="4081-Solyc00g011550.1.1"/>
<protein>
    <recommendedName>
        <fullName evidence="6">TF-B3 domain-containing protein</fullName>
    </recommendedName>
</protein>
<dbReference type="EnsemblPlants" id="Solyc03g036477.1.1">
    <property type="protein sequence ID" value="Solyc03g036477.1.1"/>
    <property type="gene ID" value="Solyc03g036477.1"/>
</dbReference>
<dbReference type="GO" id="GO:0003677">
    <property type="term" value="F:DNA binding"/>
    <property type="evidence" value="ECO:0007669"/>
    <property type="project" value="UniProtKB-KW"/>
</dbReference>
<evidence type="ECO:0000256" key="3">
    <source>
        <dbReference type="ARBA" id="ARBA00023125"/>
    </source>
</evidence>
<dbReference type="SMART" id="SM01019">
    <property type="entry name" value="B3"/>
    <property type="match status" value="2"/>
</dbReference>
<keyword evidence="2" id="KW-0805">Transcription regulation</keyword>
<evidence type="ECO:0000256" key="4">
    <source>
        <dbReference type="ARBA" id="ARBA00023163"/>
    </source>
</evidence>
<feature type="domain" description="TF-B3" evidence="6">
    <location>
        <begin position="179"/>
        <end position="268"/>
    </location>
</feature>
<organism evidence="7">
    <name type="scientific">Solanum lycopersicum</name>
    <name type="common">Tomato</name>
    <name type="synonym">Lycopersicon esculentum</name>
    <dbReference type="NCBI Taxonomy" id="4081"/>
    <lineage>
        <taxon>Eukaryota</taxon>
        <taxon>Viridiplantae</taxon>
        <taxon>Streptophyta</taxon>
        <taxon>Embryophyta</taxon>
        <taxon>Tracheophyta</taxon>
        <taxon>Spermatophyta</taxon>
        <taxon>Magnoliopsida</taxon>
        <taxon>eudicotyledons</taxon>
        <taxon>Gunneridae</taxon>
        <taxon>Pentapetalae</taxon>
        <taxon>asterids</taxon>
        <taxon>lamiids</taxon>
        <taxon>Solanales</taxon>
        <taxon>Solanaceae</taxon>
        <taxon>Solanoideae</taxon>
        <taxon>Solaneae</taxon>
        <taxon>Solanum</taxon>
        <taxon>Solanum subgen. Lycopersicon</taxon>
    </lineage>
</organism>
<dbReference type="OMA" id="MECETHT"/>
<dbReference type="Gramene" id="Solyc03g036477.1.1">
    <property type="protein sequence ID" value="Solyc03g036477.1.1"/>
    <property type="gene ID" value="Solyc03g036477.1"/>
</dbReference>
<dbReference type="SUPFAM" id="SSF101936">
    <property type="entry name" value="DNA-binding pseudobarrel domain"/>
    <property type="match status" value="2"/>
</dbReference>
<dbReference type="Gene3D" id="2.40.330.10">
    <property type="entry name" value="DNA-binding pseudobarrel domain"/>
    <property type="match status" value="2"/>
</dbReference>
<keyword evidence="4" id="KW-0804">Transcription</keyword>
<dbReference type="AlphaFoldDB" id="A0A3Q7FJ13"/>
<dbReference type="Pfam" id="PF02362">
    <property type="entry name" value="B3"/>
    <property type="match status" value="2"/>
</dbReference>
<evidence type="ECO:0000256" key="1">
    <source>
        <dbReference type="ARBA" id="ARBA00004123"/>
    </source>
</evidence>
<dbReference type="InterPro" id="IPR050655">
    <property type="entry name" value="Plant_B3_domain"/>
</dbReference>
<evidence type="ECO:0000256" key="2">
    <source>
        <dbReference type="ARBA" id="ARBA00023015"/>
    </source>
</evidence>
<sequence>MANEFRGSSLRSSSPNNPKFIQIITSLDELSRLRIPVEFAKRHCEKMLNPVFLEAPHGKAWEVEVENSQGQIWLVKGWSDFCDYYSIIVKSILIFTYNPRCHFAVAIYDQSKTEIEYPIDQDIESDEQEEDILVAQANANVIQKRVADKEVGEAHSISEKVGPNNYSSRYSLVDLTGDNPFFEMVIKKSHATCMAIPLRFAQQTDILNMKNMRLVNEEGVEWKVEIEYTRSMVIIKEGWSAFRKDNKIAYGETCRFKLIRGPIANVLQ</sequence>
<comment type="subcellular location">
    <subcellularLocation>
        <location evidence="1">Nucleus</location>
    </subcellularLocation>
</comment>
<dbReference type="InParanoid" id="A0A3Q7FJ13"/>
<dbReference type="Proteomes" id="UP000004994">
    <property type="component" value="Chromosome 3"/>
</dbReference>
<evidence type="ECO:0000313" key="7">
    <source>
        <dbReference type="EnsemblPlants" id="Solyc03g036477.1.1"/>
    </source>
</evidence>
<evidence type="ECO:0000313" key="8">
    <source>
        <dbReference type="Proteomes" id="UP000004994"/>
    </source>
</evidence>
<reference evidence="7" key="2">
    <citation type="submission" date="2019-01" db="UniProtKB">
        <authorList>
            <consortium name="EnsemblPlants"/>
        </authorList>
    </citation>
    <scope>IDENTIFICATION</scope>
    <source>
        <strain evidence="7">cv. Heinz 1706</strain>
    </source>
</reference>
<dbReference type="CDD" id="cd10017">
    <property type="entry name" value="B3_DNA"/>
    <property type="match status" value="2"/>
</dbReference>
<name>A0A3Q7FJ13_SOLLC</name>
<dbReference type="PANTHER" id="PTHR31920">
    <property type="entry name" value="B3 DOMAIN-CONTAINING"/>
    <property type="match status" value="1"/>
</dbReference>
<dbReference type="PANTHER" id="PTHR31920:SF74">
    <property type="entry name" value="TF-B3 DOMAIN-CONTAINING PROTEIN"/>
    <property type="match status" value="1"/>
</dbReference>
<evidence type="ECO:0000256" key="5">
    <source>
        <dbReference type="ARBA" id="ARBA00023242"/>
    </source>
</evidence>
<proteinExistence type="predicted"/>
<keyword evidence="3" id="KW-0238">DNA-binding</keyword>
<dbReference type="GO" id="GO:0005634">
    <property type="term" value="C:nucleus"/>
    <property type="evidence" value="ECO:0007669"/>
    <property type="project" value="UniProtKB-SubCell"/>
</dbReference>
<keyword evidence="5" id="KW-0539">Nucleus</keyword>
<feature type="domain" description="TF-B3" evidence="6">
    <location>
        <begin position="18"/>
        <end position="111"/>
    </location>
</feature>
<accession>A0A3Q7FJ13</accession>
<reference evidence="7" key="1">
    <citation type="journal article" date="2012" name="Nature">
        <title>The tomato genome sequence provides insights into fleshy fruit evolution.</title>
        <authorList>
            <consortium name="Tomato Genome Consortium"/>
        </authorList>
    </citation>
    <scope>NUCLEOTIDE SEQUENCE [LARGE SCALE GENOMIC DNA]</scope>
    <source>
        <strain evidence="7">cv. Heinz 1706</strain>
    </source>
</reference>
<evidence type="ECO:0000259" key="6">
    <source>
        <dbReference type="PROSITE" id="PS50863"/>
    </source>
</evidence>
<keyword evidence="8" id="KW-1185">Reference proteome</keyword>